<dbReference type="Proteomes" id="UP000271098">
    <property type="component" value="Unassembled WGS sequence"/>
</dbReference>
<reference evidence="6" key="1">
    <citation type="submission" date="2016-06" db="UniProtKB">
        <authorList>
            <consortium name="WormBaseParasite"/>
        </authorList>
    </citation>
    <scope>IDENTIFICATION</scope>
</reference>
<keyword evidence="2" id="KW-0378">Hydrolase</keyword>
<reference evidence="4 5" key="2">
    <citation type="submission" date="2018-11" db="EMBL/GenBank/DDBJ databases">
        <authorList>
            <consortium name="Pathogen Informatics"/>
        </authorList>
    </citation>
    <scope>NUCLEOTIDE SEQUENCE [LARGE SCALE GENOMIC DNA]</scope>
</reference>
<name>A0A183DKP7_9BILA</name>
<sequence length="162" mass="18996">MPHGLFILVYKSPDLEILTFGKVVERLISLGYPKELRSFEYKPLFPVRGLWFDYLYGNLLKVDGFGSILMGVHGFHYMKPSEIEELYPNKFLHLSDNRIYVLNTLFNLPETYLVACIIDFFDNNPSYTPNDDRTGVKTGDVYMSYRSIFQDIRTSVDWVHFE</sequence>
<keyword evidence="5" id="KW-1185">Reference proteome</keyword>
<gene>
    <name evidence="4" type="ORF">GPUH_LOCUS9288</name>
</gene>
<dbReference type="Pfam" id="PF05761">
    <property type="entry name" value="5_nucleotid"/>
    <property type="match status" value="1"/>
</dbReference>
<evidence type="ECO:0000256" key="3">
    <source>
        <dbReference type="ARBA" id="ARBA00022842"/>
    </source>
</evidence>
<dbReference type="InterPro" id="IPR008380">
    <property type="entry name" value="HAD-SF_hydro_IG_5-nucl"/>
</dbReference>
<keyword evidence="1" id="KW-0479">Metal-binding</keyword>
<dbReference type="SUPFAM" id="SSF56784">
    <property type="entry name" value="HAD-like"/>
    <property type="match status" value="1"/>
</dbReference>
<dbReference type="PANTHER" id="PTHR12103:SF15">
    <property type="entry name" value="CYTOSOLIC PURINE 5'-NUCLEOTIDASE"/>
    <property type="match status" value="1"/>
</dbReference>
<dbReference type="AlphaFoldDB" id="A0A183DKP7"/>
<evidence type="ECO:0000256" key="1">
    <source>
        <dbReference type="ARBA" id="ARBA00022723"/>
    </source>
</evidence>
<evidence type="ECO:0000313" key="6">
    <source>
        <dbReference type="WBParaSite" id="GPUH_0000929901-mRNA-1"/>
    </source>
</evidence>
<evidence type="ECO:0000256" key="2">
    <source>
        <dbReference type="ARBA" id="ARBA00022801"/>
    </source>
</evidence>
<protein>
    <submittedName>
        <fullName evidence="6">Lipase</fullName>
    </submittedName>
</protein>
<evidence type="ECO:0000313" key="5">
    <source>
        <dbReference type="Proteomes" id="UP000271098"/>
    </source>
</evidence>
<evidence type="ECO:0000313" key="4">
    <source>
        <dbReference type="EMBL" id="VDK70399.1"/>
    </source>
</evidence>
<proteinExistence type="predicted"/>
<dbReference type="PANTHER" id="PTHR12103">
    <property type="entry name" value="5'-NUCLEOTIDASE DOMAIN-CONTAINING"/>
    <property type="match status" value="1"/>
</dbReference>
<dbReference type="InterPro" id="IPR036412">
    <property type="entry name" value="HAD-like_sf"/>
</dbReference>
<dbReference type="OrthoDB" id="10252832at2759"/>
<accession>A0A183DKP7</accession>
<organism evidence="6">
    <name type="scientific">Gongylonema pulchrum</name>
    <dbReference type="NCBI Taxonomy" id="637853"/>
    <lineage>
        <taxon>Eukaryota</taxon>
        <taxon>Metazoa</taxon>
        <taxon>Ecdysozoa</taxon>
        <taxon>Nematoda</taxon>
        <taxon>Chromadorea</taxon>
        <taxon>Rhabditida</taxon>
        <taxon>Spirurina</taxon>
        <taxon>Spiruromorpha</taxon>
        <taxon>Spiruroidea</taxon>
        <taxon>Gongylonematidae</taxon>
        <taxon>Gongylonema</taxon>
    </lineage>
</organism>
<dbReference type="EMBL" id="UYRT01029784">
    <property type="protein sequence ID" value="VDK70399.1"/>
    <property type="molecule type" value="Genomic_DNA"/>
</dbReference>
<dbReference type="GO" id="GO:0008253">
    <property type="term" value="F:5'-nucleotidase activity"/>
    <property type="evidence" value="ECO:0007669"/>
    <property type="project" value="TreeGrafter"/>
</dbReference>
<dbReference type="WBParaSite" id="GPUH_0000929901-mRNA-1">
    <property type="protein sequence ID" value="GPUH_0000929901-mRNA-1"/>
    <property type="gene ID" value="GPUH_0000929901"/>
</dbReference>
<dbReference type="GO" id="GO:0046872">
    <property type="term" value="F:metal ion binding"/>
    <property type="evidence" value="ECO:0007669"/>
    <property type="project" value="UniProtKB-KW"/>
</dbReference>
<keyword evidence="3" id="KW-0460">Magnesium</keyword>